<dbReference type="InParanoid" id="A0A1S0U557"/>
<organism evidence="2">
    <name type="scientific">Loa loa</name>
    <name type="common">Eye worm</name>
    <name type="synonym">Filaria loa</name>
    <dbReference type="NCBI Taxonomy" id="7209"/>
    <lineage>
        <taxon>Eukaryota</taxon>
        <taxon>Metazoa</taxon>
        <taxon>Ecdysozoa</taxon>
        <taxon>Nematoda</taxon>
        <taxon>Chromadorea</taxon>
        <taxon>Rhabditida</taxon>
        <taxon>Spirurina</taxon>
        <taxon>Spiruromorpha</taxon>
        <taxon>Filarioidea</taxon>
        <taxon>Onchocercidae</taxon>
        <taxon>Loa</taxon>
    </lineage>
</organism>
<dbReference type="EMBL" id="JH712074">
    <property type="protein sequence ID" value="EFO25341.1"/>
    <property type="molecule type" value="Genomic_DNA"/>
</dbReference>
<dbReference type="RefSeq" id="XP_003138721.1">
    <property type="nucleotide sequence ID" value="XM_003138673.1"/>
</dbReference>
<sequence>MAAYLSICKSAASRRVKFKFFDPFYAIPYHAHHYSPSMRFILVTSIPEYALHPRNIHTAVQTTTIVACLYLSTTLSTRSVTFPIAVSLLAMLSAILFCNRSV</sequence>
<accession>A0A1S0U557</accession>
<keyword evidence="1" id="KW-0472">Membrane</keyword>
<dbReference type="GeneID" id="9940533"/>
<protein>
    <submittedName>
        <fullName evidence="2">Uncharacterized protein</fullName>
    </submittedName>
</protein>
<evidence type="ECO:0000313" key="2">
    <source>
        <dbReference type="EMBL" id="EFO25341.1"/>
    </source>
</evidence>
<keyword evidence="1" id="KW-1133">Transmembrane helix</keyword>
<reference evidence="2" key="1">
    <citation type="submission" date="2012-04" db="EMBL/GenBank/DDBJ databases">
        <title>The Genome Sequence of Loa loa.</title>
        <authorList>
            <consortium name="The Broad Institute Genome Sequencing Platform"/>
            <consortium name="Broad Institute Genome Sequencing Center for Infectious Disease"/>
            <person name="Nutman T.B."/>
            <person name="Fink D.L."/>
            <person name="Russ C."/>
            <person name="Young S."/>
            <person name="Zeng Q."/>
            <person name="Gargeya S."/>
            <person name="Alvarado L."/>
            <person name="Berlin A."/>
            <person name="Chapman S.B."/>
            <person name="Chen Z."/>
            <person name="Freedman E."/>
            <person name="Gellesch M."/>
            <person name="Goldberg J."/>
            <person name="Griggs A."/>
            <person name="Gujja S."/>
            <person name="Heilman E.R."/>
            <person name="Heiman D."/>
            <person name="Howarth C."/>
            <person name="Mehta T."/>
            <person name="Neiman D."/>
            <person name="Pearson M."/>
            <person name="Roberts A."/>
            <person name="Saif S."/>
            <person name="Shea T."/>
            <person name="Shenoy N."/>
            <person name="Sisk P."/>
            <person name="Stolte C."/>
            <person name="Sykes S."/>
            <person name="White J."/>
            <person name="Yandava C."/>
            <person name="Haas B."/>
            <person name="Henn M.R."/>
            <person name="Nusbaum C."/>
            <person name="Birren B."/>
        </authorList>
    </citation>
    <scope>NUCLEOTIDE SEQUENCE [LARGE SCALE GENOMIC DNA]</scope>
</reference>
<dbReference type="CTD" id="9940533"/>
<feature type="transmembrane region" description="Helical" evidence="1">
    <location>
        <begin position="80"/>
        <end position="98"/>
    </location>
</feature>
<keyword evidence="1" id="KW-0812">Transmembrane</keyword>
<dbReference type="KEGG" id="loa:LOAG_03136"/>
<gene>
    <name evidence="2" type="ORF">LOAG_03136</name>
</gene>
<dbReference type="AlphaFoldDB" id="A0A1S0U557"/>
<name>A0A1S0U557_LOALO</name>
<evidence type="ECO:0000256" key="1">
    <source>
        <dbReference type="SAM" id="Phobius"/>
    </source>
</evidence>
<proteinExistence type="predicted"/>